<protein>
    <recommendedName>
        <fullName evidence="2">NAD-dependent epimerase/dehydratase domain-containing protein</fullName>
    </recommendedName>
</protein>
<keyword evidence="4" id="KW-1185">Reference proteome</keyword>
<dbReference type="GO" id="GO:0080019">
    <property type="term" value="F:alcohol-forming very long-chain fatty acyl-CoA reductase activity"/>
    <property type="evidence" value="ECO:0007669"/>
    <property type="project" value="InterPro"/>
</dbReference>
<proteinExistence type="predicted"/>
<accession>A0A1V0TLP8</accession>
<dbReference type="PANTHER" id="PTHR11011:SF116">
    <property type="entry name" value="FATTY ACYL-COA REDUCTASE CG5065-RELATED"/>
    <property type="match status" value="1"/>
</dbReference>
<evidence type="ECO:0000313" key="3">
    <source>
        <dbReference type="EMBL" id="ARF53718.1"/>
    </source>
</evidence>
<dbReference type="InterPro" id="IPR026055">
    <property type="entry name" value="FAR"/>
</dbReference>
<evidence type="ECO:0000259" key="2">
    <source>
        <dbReference type="Pfam" id="PF01370"/>
    </source>
</evidence>
<dbReference type="InterPro" id="IPR001509">
    <property type="entry name" value="Epimerase_deHydtase"/>
</dbReference>
<evidence type="ECO:0000313" key="4">
    <source>
        <dbReference type="Proteomes" id="UP000192726"/>
    </source>
</evidence>
<reference evidence="3 4" key="1">
    <citation type="submission" date="2017-04" db="EMBL/GenBank/DDBJ databases">
        <title>Complete Genome Sequence of Streptomyces gilvosporeus F607, a Capable Producer of Natamycin.</title>
        <authorList>
            <person name="Zong G."/>
            <person name="Zhong C."/>
            <person name="Fu J."/>
            <person name="Qin R."/>
            <person name="Cao G."/>
        </authorList>
    </citation>
    <scope>NUCLEOTIDE SEQUENCE [LARGE SCALE GENOMIC DNA]</scope>
    <source>
        <strain evidence="3 4">F607</strain>
    </source>
</reference>
<sequence>MNFSSSKRLGPTPHARPHVENSRWKDRVPMRHIEGGPRPPDPPSGKPSLNVLLTGATGVLGRALLPKLTMHNVICLTHTTEMSEPGLKSLHGDVRLPRLGLSRGEFKELSSVIDVIVHAAADTSFGAESALVETNVAGTARIVELAQESDARLVYVSTAFSGVGADDDSPALAYARTKAHAEELVRASGLRAVIVRPSIIVGDSRTGHIARHQGFHKLLGAMMRGQLPLVPLDPSRLLDFVPQDVVAKHIADLLDGTSNRTDLWLTAGTHALELGSVAAEIHAAAGELGRPIAPVRFVDADLYERLVVPVFLEAIPVRTRRLMTTLAEQLTPYVSAHGPFPSDMGDLPDQALTLRATVRRWAQTSGYESRDASVAVR</sequence>
<name>A0A1V0TLP8_9ACTN</name>
<organism evidence="3 4">
    <name type="scientific">Streptomyces gilvosporeus</name>
    <dbReference type="NCBI Taxonomy" id="553510"/>
    <lineage>
        <taxon>Bacteria</taxon>
        <taxon>Bacillati</taxon>
        <taxon>Actinomycetota</taxon>
        <taxon>Actinomycetes</taxon>
        <taxon>Kitasatosporales</taxon>
        <taxon>Streptomycetaceae</taxon>
        <taxon>Streptomyces</taxon>
    </lineage>
</organism>
<dbReference type="EMBL" id="CP020569">
    <property type="protein sequence ID" value="ARF53718.1"/>
    <property type="molecule type" value="Genomic_DNA"/>
</dbReference>
<dbReference type="PANTHER" id="PTHR11011">
    <property type="entry name" value="MALE STERILITY PROTEIN 2-RELATED"/>
    <property type="match status" value="1"/>
</dbReference>
<feature type="domain" description="NAD-dependent epimerase/dehydratase" evidence="2">
    <location>
        <begin position="51"/>
        <end position="223"/>
    </location>
</feature>
<dbReference type="KEGG" id="sgv:B1H19_05580"/>
<dbReference type="GO" id="GO:0035336">
    <property type="term" value="P:long-chain fatty-acyl-CoA metabolic process"/>
    <property type="evidence" value="ECO:0007669"/>
    <property type="project" value="TreeGrafter"/>
</dbReference>
<feature type="compositionally biased region" description="Basic and acidic residues" evidence="1">
    <location>
        <begin position="17"/>
        <end position="35"/>
    </location>
</feature>
<evidence type="ECO:0000256" key="1">
    <source>
        <dbReference type="SAM" id="MobiDB-lite"/>
    </source>
</evidence>
<gene>
    <name evidence="3" type="ORF">B1H19_05580</name>
</gene>
<feature type="region of interest" description="Disordered" evidence="1">
    <location>
        <begin position="1"/>
        <end position="48"/>
    </location>
</feature>
<dbReference type="Pfam" id="PF01370">
    <property type="entry name" value="Epimerase"/>
    <property type="match status" value="1"/>
</dbReference>
<dbReference type="Proteomes" id="UP000192726">
    <property type="component" value="Chromosome"/>
</dbReference>
<dbReference type="InterPro" id="IPR036291">
    <property type="entry name" value="NAD(P)-bd_dom_sf"/>
</dbReference>
<dbReference type="AlphaFoldDB" id="A0A1V0TLP8"/>
<dbReference type="SUPFAM" id="SSF51735">
    <property type="entry name" value="NAD(P)-binding Rossmann-fold domains"/>
    <property type="match status" value="1"/>
</dbReference>
<dbReference type="STRING" id="553510.B1H19_05580"/>
<dbReference type="Gene3D" id="3.40.50.720">
    <property type="entry name" value="NAD(P)-binding Rossmann-like Domain"/>
    <property type="match status" value="1"/>
</dbReference>